<name>G5INA8_9FIRM</name>
<dbReference type="Gene3D" id="2.160.20.10">
    <property type="entry name" value="Single-stranded right-handed beta-helix, Pectin lyase-like"/>
    <property type="match status" value="1"/>
</dbReference>
<reference evidence="1 2" key="1">
    <citation type="submission" date="2011-08" db="EMBL/GenBank/DDBJ databases">
        <title>The Genome Sequence of Clostridium hathewayi WAL-18680.</title>
        <authorList>
            <consortium name="The Broad Institute Genome Sequencing Platform"/>
            <person name="Earl A."/>
            <person name="Ward D."/>
            <person name="Feldgarden M."/>
            <person name="Gevers D."/>
            <person name="Finegold S.M."/>
            <person name="Summanen P.H."/>
            <person name="Molitoris D.R."/>
            <person name="Song M."/>
            <person name="Daigneault M."/>
            <person name="Allen-Vercoe E."/>
            <person name="Young S.K."/>
            <person name="Zeng Q."/>
            <person name="Gargeya S."/>
            <person name="Fitzgerald M."/>
            <person name="Haas B."/>
            <person name="Abouelleil A."/>
            <person name="Alvarado L."/>
            <person name="Arachchi H.M."/>
            <person name="Berlin A."/>
            <person name="Brown A."/>
            <person name="Chapman S.B."/>
            <person name="Chen Z."/>
            <person name="Dunbar C."/>
            <person name="Freedman E."/>
            <person name="Gearin G."/>
            <person name="Gellesch M."/>
            <person name="Goldberg J."/>
            <person name="Griggs A."/>
            <person name="Gujja S."/>
            <person name="Heiman D."/>
            <person name="Howarth C."/>
            <person name="Larson L."/>
            <person name="Lui A."/>
            <person name="MacDonald P.J.P."/>
            <person name="Montmayeur A."/>
            <person name="Murphy C."/>
            <person name="Neiman D."/>
            <person name="Pearson M."/>
            <person name="Priest M."/>
            <person name="Roberts A."/>
            <person name="Saif S."/>
            <person name="Shea T."/>
            <person name="Shenoy N."/>
            <person name="Sisk P."/>
            <person name="Stolte C."/>
            <person name="Sykes S."/>
            <person name="Wortman J."/>
            <person name="Nusbaum C."/>
            <person name="Birren B."/>
        </authorList>
    </citation>
    <scope>NUCLEOTIDE SEQUENCE [LARGE SCALE GENOMIC DNA]</scope>
    <source>
        <strain evidence="1 2">WAL-18680</strain>
    </source>
</reference>
<dbReference type="InterPro" id="IPR011050">
    <property type="entry name" value="Pectin_lyase_fold/virulence"/>
</dbReference>
<dbReference type="SUPFAM" id="SSF51126">
    <property type="entry name" value="Pectin lyase-like"/>
    <property type="match status" value="1"/>
</dbReference>
<evidence type="ECO:0000313" key="2">
    <source>
        <dbReference type="Proteomes" id="UP000005384"/>
    </source>
</evidence>
<dbReference type="HOGENOM" id="CLU_065086_0_0_9"/>
<dbReference type="Pfam" id="PF12541">
    <property type="entry name" value="DUF3737"/>
    <property type="match status" value="1"/>
</dbReference>
<comment type="caution">
    <text evidence="1">The sequence shown here is derived from an EMBL/GenBank/DDBJ whole genome shotgun (WGS) entry which is preliminary data.</text>
</comment>
<evidence type="ECO:0000313" key="1">
    <source>
        <dbReference type="EMBL" id="EHI57079.1"/>
    </source>
</evidence>
<dbReference type="PATRIC" id="fig|742737.3.peg.4971"/>
<dbReference type="InterPro" id="IPR022208">
    <property type="entry name" value="DUF3737"/>
</dbReference>
<protein>
    <recommendedName>
        <fullName evidence="3">DUF3737 family protein</fullName>
    </recommendedName>
</protein>
<organism evidence="1 2">
    <name type="scientific">Hungatella hathewayi WAL-18680</name>
    <dbReference type="NCBI Taxonomy" id="742737"/>
    <lineage>
        <taxon>Bacteria</taxon>
        <taxon>Bacillati</taxon>
        <taxon>Bacillota</taxon>
        <taxon>Clostridia</taxon>
        <taxon>Lachnospirales</taxon>
        <taxon>Lachnospiraceae</taxon>
        <taxon>Hungatella</taxon>
    </lineage>
</organism>
<proteinExistence type="predicted"/>
<gene>
    <name evidence="1" type="ORF">HMPREF9473_04986</name>
</gene>
<evidence type="ECO:0008006" key="3">
    <source>
        <dbReference type="Google" id="ProtNLM"/>
    </source>
</evidence>
<dbReference type="AlphaFoldDB" id="G5INA8"/>
<keyword evidence="2" id="KW-1185">Reference proteome</keyword>
<dbReference type="Proteomes" id="UP000005384">
    <property type="component" value="Unassembled WGS sequence"/>
</dbReference>
<sequence length="305" mass="35334">MKQEERYKNMEKMFRIGDRENMKNINQKFLTGERALFQGKDLKIYDTTFADGESPLKESSNIELYRSMFKWKYPLWYSRDIKLEDCVVFEMGRAGIWYTENISMKNCIVEAPKNFRRTNGIELERVTMPNAAETLWNCDQIRMNQVSAKGDYFAMNSSNLYIDGFELVGNYSFDGVKHGEIHHARLLSKDAFWNSENVTVYDSFISGEYLGWNAKNLTFINCTIESNQGMCYIDNLVMKNCRLLNTTLAFEYSTVDVEVTNTIDSVLNPKSGIIRAEKIEELIMDASKVDVTKTLIQPKELKEAV</sequence>
<dbReference type="EMBL" id="ADLN01000127">
    <property type="protein sequence ID" value="EHI57079.1"/>
    <property type="molecule type" value="Genomic_DNA"/>
</dbReference>
<accession>G5INA8</accession>
<dbReference type="InterPro" id="IPR012334">
    <property type="entry name" value="Pectin_lyas_fold"/>
</dbReference>